<proteinExistence type="predicted"/>
<protein>
    <recommendedName>
        <fullName evidence="1">Rhabdovirus nucleocapsid domain-containing protein</fullName>
    </recommendedName>
</protein>
<name>A0A5E4R588_9NEOP</name>
<dbReference type="SUPFAM" id="SSF140809">
    <property type="entry name" value="Rhabdovirus nucleoprotein-like"/>
    <property type="match status" value="1"/>
</dbReference>
<evidence type="ECO:0000313" key="3">
    <source>
        <dbReference type="Proteomes" id="UP000324832"/>
    </source>
</evidence>
<gene>
    <name evidence="2" type="ORF">LSINAPIS_LOCUS15191</name>
</gene>
<dbReference type="InterPro" id="IPR023330">
    <property type="entry name" value="Rhabdovirus_ncapsid_N"/>
</dbReference>
<dbReference type="EMBL" id="FZQP02007007">
    <property type="protein sequence ID" value="VVD05704.1"/>
    <property type="molecule type" value="Genomic_DNA"/>
</dbReference>
<evidence type="ECO:0000313" key="2">
    <source>
        <dbReference type="EMBL" id="VVD05704.1"/>
    </source>
</evidence>
<reference evidence="2 3" key="1">
    <citation type="submission" date="2017-07" db="EMBL/GenBank/DDBJ databases">
        <authorList>
            <person name="Talla V."/>
            <person name="Backstrom N."/>
        </authorList>
    </citation>
    <scope>NUCLEOTIDE SEQUENCE [LARGE SCALE GENOMIC DNA]</scope>
</reference>
<accession>A0A5E4R588</accession>
<dbReference type="InterPro" id="IPR000448">
    <property type="entry name" value="Rhabdo_ncapsid"/>
</dbReference>
<dbReference type="InterPro" id="IPR035961">
    <property type="entry name" value="Rhabdovirus_nucleoprotein-like"/>
</dbReference>
<dbReference type="AlphaFoldDB" id="A0A5E4R588"/>
<organism evidence="2 3">
    <name type="scientific">Leptidea sinapis</name>
    <dbReference type="NCBI Taxonomy" id="189913"/>
    <lineage>
        <taxon>Eukaryota</taxon>
        <taxon>Metazoa</taxon>
        <taxon>Ecdysozoa</taxon>
        <taxon>Arthropoda</taxon>
        <taxon>Hexapoda</taxon>
        <taxon>Insecta</taxon>
        <taxon>Pterygota</taxon>
        <taxon>Neoptera</taxon>
        <taxon>Endopterygota</taxon>
        <taxon>Lepidoptera</taxon>
        <taxon>Glossata</taxon>
        <taxon>Ditrysia</taxon>
        <taxon>Papilionoidea</taxon>
        <taxon>Pieridae</taxon>
        <taxon>Dismorphiinae</taxon>
        <taxon>Leptidea</taxon>
    </lineage>
</organism>
<dbReference type="Pfam" id="PF00945">
    <property type="entry name" value="Rhabdo_ncap"/>
    <property type="match status" value="1"/>
</dbReference>
<sequence length="210" mass="23497">MAVSLKRTHSVHIVSRKKVDFKYVDSDSIVDYPRDWFQRQPGARPPAIIPTCNLSTEDIYAAARGGIRSASLSLSTAKLVLHNFGQTIRETLDQSWESYGVLIGSTGTELSPLDLFNITRGEPFTPGGANAVPSFREPSQASTDPANWSVKSLVLYILCLYRILRTTNEEYRTSLIKKMEDQLKTEGGSRMTFHEAAVIYGSWINDKNYT</sequence>
<evidence type="ECO:0000259" key="1">
    <source>
        <dbReference type="Pfam" id="PF00945"/>
    </source>
</evidence>
<dbReference type="Gene3D" id="1.10.3570.10">
    <property type="entry name" value="Rhabdovirus nucleocapsid protein like domain"/>
    <property type="match status" value="1"/>
</dbReference>
<dbReference type="Proteomes" id="UP000324832">
    <property type="component" value="Unassembled WGS sequence"/>
</dbReference>
<feature type="domain" description="Rhabdovirus nucleocapsid" evidence="1">
    <location>
        <begin position="28"/>
        <end position="210"/>
    </location>
</feature>
<keyword evidence="3" id="KW-1185">Reference proteome</keyword>